<organism evidence="1">
    <name type="scientific">marine sediment metagenome</name>
    <dbReference type="NCBI Taxonomy" id="412755"/>
    <lineage>
        <taxon>unclassified sequences</taxon>
        <taxon>metagenomes</taxon>
        <taxon>ecological metagenomes</taxon>
    </lineage>
</organism>
<name>X1D0D1_9ZZZZ</name>
<dbReference type="EMBL" id="BART01010699">
    <property type="protein sequence ID" value="GAG89926.1"/>
    <property type="molecule type" value="Genomic_DNA"/>
</dbReference>
<dbReference type="AlphaFoldDB" id="X1D0D1"/>
<protein>
    <submittedName>
        <fullName evidence="1">Uncharacterized protein</fullName>
    </submittedName>
</protein>
<reference evidence="1" key="1">
    <citation type="journal article" date="2014" name="Front. Microbiol.">
        <title>High frequency of phylogenetically diverse reductive dehalogenase-homologous genes in deep subseafloor sedimentary metagenomes.</title>
        <authorList>
            <person name="Kawai M."/>
            <person name="Futagami T."/>
            <person name="Toyoda A."/>
            <person name="Takaki Y."/>
            <person name="Nishi S."/>
            <person name="Hori S."/>
            <person name="Arai W."/>
            <person name="Tsubouchi T."/>
            <person name="Morono Y."/>
            <person name="Uchiyama I."/>
            <person name="Ito T."/>
            <person name="Fujiyama A."/>
            <person name="Inagaki F."/>
            <person name="Takami H."/>
        </authorList>
    </citation>
    <scope>NUCLEOTIDE SEQUENCE</scope>
    <source>
        <strain evidence="1">Expedition CK06-06</strain>
    </source>
</reference>
<evidence type="ECO:0000313" key="1">
    <source>
        <dbReference type="EMBL" id="GAG89926.1"/>
    </source>
</evidence>
<gene>
    <name evidence="1" type="ORF">S01H4_23133</name>
</gene>
<sequence length="31" mass="3682">TAYWYNTTGGWLYQVANSYGTQYYINMSTTY</sequence>
<feature type="non-terminal residue" evidence="1">
    <location>
        <position position="1"/>
    </location>
</feature>
<comment type="caution">
    <text evidence="1">The sequence shown here is derived from an EMBL/GenBank/DDBJ whole genome shotgun (WGS) entry which is preliminary data.</text>
</comment>
<accession>X1D0D1</accession>
<proteinExistence type="predicted"/>